<dbReference type="Gene3D" id="3.30.1050.40">
    <property type="match status" value="1"/>
</dbReference>
<dbReference type="EMBL" id="QETB01000004">
    <property type="protein sequence ID" value="PWF26269.1"/>
    <property type="molecule type" value="Genomic_DNA"/>
</dbReference>
<dbReference type="InterPro" id="IPR041629">
    <property type="entry name" value="SCP_3"/>
</dbReference>
<evidence type="ECO:0000313" key="2">
    <source>
        <dbReference type="EMBL" id="PWF26269.1"/>
    </source>
</evidence>
<comment type="caution">
    <text evidence="2">The sequence shown here is derived from an EMBL/GenBank/DDBJ whole genome shotgun (WGS) entry which is preliminary data.</text>
</comment>
<proteinExistence type="predicted"/>
<reference evidence="3" key="1">
    <citation type="submission" date="2018-05" db="EMBL/GenBank/DDBJ databases">
        <authorList>
            <person name="Li Y."/>
        </authorList>
    </citation>
    <scope>NUCLEOTIDE SEQUENCE [LARGE SCALE GENOMIC DNA]</scope>
    <source>
        <strain evidence="3">sk1b4</strain>
    </source>
</reference>
<dbReference type="Pfam" id="PF17844">
    <property type="entry name" value="SCP_3"/>
    <property type="match status" value="1"/>
</dbReference>
<keyword evidence="3" id="KW-1185">Reference proteome</keyword>
<evidence type="ECO:0000313" key="3">
    <source>
        <dbReference type="Proteomes" id="UP000245283"/>
    </source>
</evidence>
<dbReference type="AlphaFoldDB" id="A0A2V1K6N0"/>
<sequence length="87" mass="9549">MAERHPGHSVEIRVPFAGAVQAIEGPKHRRGTPPNVVEMKTATWLGLCIGEMTWEQAEDDASISASGIRADLHEFLPLFNAATLARW</sequence>
<organism evidence="2 3">
    <name type="scientific">Ancrocorticia populi</name>
    <dbReference type="NCBI Taxonomy" id="2175228"/>
    <lineage>
        <taxon>Bacteria</taxon>
        <taxon>Bacillati</taxon>
        <taxon>Actinomycetota</taxon>
        <taxon>Actinomycetes</taxon>
        <taxon>Actinomycetales</taxon>
        <taxon>Actinomycetaceae</taxon>
        <taxon>Ancrocorticia</taxon>
    </lineage>
</organism>
<name>A0A2V1K6N0_9ACTO</name>
<gene>
    <name evidence="2" type="ORF">DD236_08280</name>
</gene>
<dbReference type="Proteomes" id="UP000245283">
    <property type="component" value="Unassembled WGS sequence"/>
</dbReference>
<accession>A0A2V1K6N0</accession>
<feature type="domain" description="Bacterial SCP orthologue" evidence="1">
    <location>
        <begin position="1"/>
        <end position="78"/>
    </location>
</feature>
<evidence type="ECO:0000259" key="1">
    <source>
        <dbReference type="Pfam" id="PF17844"/>
    </source>
</evidence>
<protein>
    <recommendedName>
        <fullName evidence="1">Bacterial SCP orthologue domain-containing protein</fullName>
    </recommendedName>
</protein>
<dbReference type="OrthoDB" id="8481083at2"/>